<keyword evidence="7 9" id="KW-0472">Membrane</keyword>
<evidence type="ECO:0000256" key="2">
    <source>
        <dbReference type="ARBA" id="ARBA00010581"/>
    </source>
</evidence>
<feature type="transmembrane region" description="Helical" evidence="9">
    <location>
        <begin position="133"/>
        <end position="152"/>
    </location>
</feature>
<feature type="transmembrane region" description="Helical" evidence="9">
    <location>
        <begin position="83"/>
        <end position="106"/>
    </location>
</feature>
<evidence type="ECO:0000256" key="3">
    <source>
        <dbReference type="ARBA" id="ARBA00015944"/>
    </source>
</evidence>
<feature type="transmembrane region" description="Helical" evidence="9">
    <location>
        <begin position="20"/>
        <end position="39"/>
    </location>
</feature>
<name>J9PGW4_9CUCU</name>
<accession>J9PGW4</accession>
<comment type="subcellular location">
    <subcellularLocation>
        <location evidence="1">Membrane</location>
        <topology evidence="1">Multi-pass membrane protein</topology>
    </subcellularLocation>
</comment>
<dbReference type="PROSITE" id="PS50253">
    <property type="entry name" value="COX3"/>
    <property type="match status" value="1"/>
</dbReference>
<evidence type="ECO:0000256" key="4">
    <source>
        <dbReference type="ARBA" id="ARBA00022692"/>
    </source>
</evidence>
<feature type="transmembrane region" description="Helical" evidence="9">
    <location>
        <begin position="164"/>
        <end position="183"/>
    </location>
</feature>
<reference evidence="11" key="2">
    <citation type="journal article" date="2013" name="Mol. Phylogenet. Evol.">
        <title>Mitogenome sequences stabilize the phylogenetics of weevils (Curculionoidea) and establish the monophyly of larval ectophagy.</title>
        <authorList>
            <person name="Haran J."/>
            <person name="Timmermans M.J."/>
            <person name="Vogler A.P."/>
        </authorList>
    </citation>
    <scope>NUCLEOTIDE SEQUENCE</scope>
</reference>
<evidence type="ECO:0000256" key="5">
    <source>
        <dbReference type="ARBA" id="ARBA00022967"/>
    </source>
</evidence>
<feature type="transmembrane region" description="Helical" evidence="9">
    <location>
        <begin position="195"/>
        <end position="223"/>
    </location>
</feature>
<dbReference type="GO" id="GO:0004129">
    <property type="term" value="F:cytochrome-c oxidase activity"/>
    <property type="evidence" value="ECO:0007669"/>
    <property type="project" value="InterPro"/>
</dbReference>
<evidence type="ECO:0000256" key="7">
    <source>
        <dbReference type="ARBA" id="ARBA00023136"/>
    </source>
</evidence>
<evidence type="ECO:0000256" key="8">
    <source>
        <dbReference type="RuleBase" id="RU003375"/>
    </source>
</evidence>
<dbReference type="PANTHER" id="PTHR11403:SF7">
    <property type="entry name" value="CYTOCHROME C OXIDASE SUBUNIT 3"/>
    <property type="match status" value="1"/>
</dbReference>
<dbReference type="InterPro" id="IPR013833">
    <property type="entry name" value="Cyt_c_oxidase_su3_a-hlx"/>
</dbReference>
<dbReference type="InterPro" id="IPR024791">
    <property type="entry name" value="Cyt_c/ubiquinol_Oxase_su3"/>
</dbReference>
<dbReference type="Gene3D" id="1.20.120.80">
    <property type="entry name" value="Cytochrome c oxidase, subunit III, four-helix bundle"/>
    <property type="match status" value="1"/>
</dbReference>
<evidence type="ECO:0000256" key="1">
    <source>
        <dbReference type="ARBA" id="ARBA00004141"/>
    </source>
</evidence>
<evidence type="ECO:0000256" key="9">
    <source>
        <dbReference type="SAM" id="Phobius"/>
    </source>
</evidence>
<dbReference type="GO" id="GO:0005739">
    <property type="term" value="C:mitochondrion"/>
    <property type="evidence" value="ECO:0007669"/>
    <property type="project" value="TreeGrafter"/>
</dbReference>
<evidence type="ECO:0000313" key="11">
    <source>
        <dbReference type="EMBL" id="AEP27737.1"/>
    </source>
</evidence>
<keyword evidence="8 11" id="KW-0496">Mitochondrion</keyword>
<dbReference type="InterPro" id="IPR033945">
    <property type="entry name" value="Cyt_c_oxase_su3_dom"/>
</dbReference>
<dbReference type="InterPro" id="IPR000298">
    <property type="entry name" value="Cyt_c_oxidase-like_su3"/>
</dbReference>
<dbReference type="FunFam" id="1.20.120.80:FF:000002">
    <property type="entry name" value="Cytochrome c oxidase subunit 3"/>
    <property type="match status" value="1"/>
</dbReference>
<dbReference type="AlphaFoldDB" id="J9PGW4"/>
<comment type="similarity">
    <text evidence="2 8">Belongs to the cytochrome c oxidase subunit 3 family.</text>
</comment>
<evidence type="ECO:0000256" key="6">
    <source>
        <dbReference type="ARBA" id="ARBA00022989"/>
    </source>
</evidence>
<protein>
    <recommendedName>
        <fullName evidence="3 8">Cytochrome c oxidase subunit 3</fullName>
    </recommendedName>
</protein>
<organism evidence="11">
    <name type="scientific">Brachycerus muricatus</name>
    <dbReference type="NCBI Taxonomy" id="159793"/>
    <lineage>
        <taxon>Eukaryota</taxon>
        <taxon>Metazoa</taxon>
        <taxon>Ecdysozoa</taxon>
        <taxon>Arthropoda</taxon>
        <taxon>Hexapoda</taxon>
        <taxon>Insecta</taxon>
        <taxon>Pterygota</taxon>
        <taxon>Neoptera</taxon>
        <taxon>Endopterygota</taxon>
        <taxon>Coleoptera</taxon>
        <taxon>Polyphaga</taxon>
        <taxon>Cucujiformia</taxon>
        <taxon>Brachyceridae</taxon>
        <taxon>Brachycerinae</taxon>
        <taxon>Brachycerus</taxon>
    </lineage>
</organism>
<comment type="function">
    <text evidence="8">Component of the cytochrome c oxidase, the last enzyme in the mitochondrial electron transport chain which drives oxidative phosphorylation. The respiratory chain contains 3 multisubunit complexes succinate dehydrogenase (complex II, CII), ubiquinol-cytochrome c oxidoreductase (cytochrome b-c1 complex, complex III, CIII) and cytochrome c oxidase (complex IV, CIV), that cooperate to transfer electrons derived from NADH and succinate to molecular oxygen, creating an electrochemical gradient over the inner membrane that drives transmembrane transport and the ATP synthase. Cytochrome c oxidase is the component of the respiratory chain that catalyzes the reduction of oxygen to water. Electrons originating from reduced cytochrome c in the intermembrane space (IMS) are transferred via the dinuclear copper A center (CU(A)) of subunit 2 and heme A of subunit 1 to the active site in subunit 1, a binuclear center (BNC) formed by heme A3 and copper B (CU(B)). The BNC reduces molecular oxygen to 2 water molecules using 4 electrons from cytochrome c in the IMS and 4 protons from the mitochondrial matrix.</text>
</comment>
<keyword evidence="4 8" id="KW-0812">Transmembrane</keyword>
<dbReference type="InterPro" id="IPR035973">
    <property type="entry name" value="Cyt_c_oxidase_su3-like_sf"/>
</dbReference>
<proteinExistence type="inferred from homology"/>
<dbReference type="CDD" id="cd01665">
    <property type="entry name" value="Cyt_c_Oxidase_III"/>
    <property type="match status" value="1"/>
</dbReference>
<feature type="transmembrane region" description="Helical" evidence="9">
    <location>
        <begin position="244"/>
        <end position="264"/>
    </location>
</feature>
<dbReference type="EMBL" id="JN163970">
    <property type="protein sequence ID" value="AEP27737.1"/>
    <property type="molecule type" value="Genomic_DNA"/>
</dbReference>
<keyword evidence="6 9" id="KW-1133">Transmembrane helix</keyword>
<dbReference type="SUPFAM" id="SSF81452">
    <property type="entry name" value="Cytochrome c oxidase subunit III-like"/>
    <property type="match status" value="1"/>
</dbReference>
<dbReference type="GO" id="GO:0006123">
    <property type="term" value="P:mitochondrial electron transport, cytochrome c to oxygen"/>
    <property type="evidence" value="ECO:0007669"/>
    <property type="project" value="TreeGrafter"/>
</dbReference>
<keyword evidence="5" id="KW-1278">Translocase</keyword>
<sequence>MLINNLMKNHPFHLVTPSPWPILISMSILMSISGLLSWIYMQDSYLLRLSMMIMTLTIFQWYRDIIRESTFQGHHTLKVTFSLRWGMILFIVSEVLFFMGFFWSFFHSSLVPNIELGMNWPPKGINTFNPMDIPLLNTMILLSSGLSVTWSHHSIMENNVNQSIQSLVITVMFGLYFSMLQFFEYLEAPFTMADSIYGSTFFMITGLHGFHVIIGTLFLFVCLVRLYFNHMSMNHHLGFEMAAWYWHFVDLVWLFVYMSIYWWGG</sequence>
<dbReference type="Pfam" id="PF00510">
    <property type="entry name" value="COX3"/>
    <property type="match status" value="1"/>
</dbReference>
<gene>
    <name evidence="11" type="primary">COX3</name>
</gene>
<evidence type="ECO:0000259" key="10">
    <source>
        <dbReference type="PROSITE" id="PS50253"/>
    </source>
</evidence>
<geneLocation type="mitochondrion" evidence="11"/>
<dbReference type="Gene3D" id="1.10.287.70">
    <property type="match status" value="1"/>
</dbReference>
<dbReference type="PANTHER" id="PTHR11403">
    <property type="entry name" value="CYTOCHROME C OXIDASE SUBUNIT III"/>
    <property type="match status" value="1"/>
</dbReference>
<dbReference type="GO" id="GO:0016020">
    <property type="term" value="C:membrane"/>
    <property type="evidence" value="ECO:0007669"/>
    <property type="project" value="UniProtKB-SubCell"/>
</dbReference>
<feature type="domain" description="Heme-copper oxidase subunit III family profile" evidence="10">
    <location>
        <begin position="8"/>
        <end position="265"/>
    </location>
</feature>
<reference evidence="11" key="1">
    <citation type="submission" date="2011-06" db="EMBL/GenBank/DDBJ databases">
        <authorList>
            <person name="Haran J.M."/>
            <person name="Timmermans M.J.T.N."/>
            <person name="Vogler A.P."/>
        </authorList>
    </citation>
    <scope>NUCLEOTIDE SEQUENCE</scope>
</reference>